<reference evidence="2" key="1">
    <citation type="submission" date="2023-07" db="EMBL/GenBank/DDBJ databases">
        <title>30 novel species of actinomycetes from the DSMZ collection.</title>
        <authorList>
            <person name="Nouioui I."/>
        </authorList>
    </citation>
    <scope>NUCLEOTIDE SEQUENCE [LARGE SCALE GENOMIC DNA]</scope>
    <source>
        <strain evidence="2">DSM 42041</strain>
    </source>
</reference>
<protein>
    <submittedName>
        <fullName evidence="1">Uncharacterized protein</fullName>
    </submittedName>
</protein>
<gene>
    <name evidence="1" type="ORF">RM572_04550</name>
</gene>
<dbReference type="RefSeq" id="WP_311671962.1">
    <property type="nucleotide sequence ID" value="NZ_JAVREQ010000002.1"/>
</dbReference>
<sequence length="107" mass="11023">MISFINTTTTDRSAVSTCLLGSRLRGTGLSGAPVSAFAPFGPGVVEIAGGNERLGAERPTKAPAVAAEAQAAAYALGFAANGAGVGRQKKQHLMWAFRGHEPWRDPA</sequence>
<accession>A0ABU2NM32</accession>
<evidence type="ECO:0000313" key="2">
    <source>
        <dbReference type="Proteomes" id="UP001183414"/>
    </source>
</evidence>
<keyword evidence="2" id="KW-1185">Reference proteome</keyword>
<comment type="caution">
    <text evidence="1">The sequence shown here is derived from an EMBL/GenBank/DDBJ whole genome shotgun (WGS) entry which is preliminary data.</text>
</comment>
<proteinExistence type="predicted"/>
<name>A0ABU2NM32_9ACTN</name>
<evidence type="ECO:0000313" key="1">
    <source>
        <dbReference type="EMBL" id="MDT0378046.1"/>
    </source>
</evidence>
<organism evidence="1 2">
    <name type="scientific">Streptomyces hazeniae</name>
    <dbReference type="NCBI Taxonomy" id="3075538"/>
    <lineage>
        <taxon>Bacteria</taxon>
        <taxon>Bacillati</taxon>
        <taxon>Actinomycetota</taxon>
        <taxon>Actinomycetes</taxon>
        <taxon>Kitasatosporales</taxon>
        <taxon>Streptomycetaceae</taxon>
        <taxon>Streptomyces</taxon>
    </lineage>
</organism>
<dbReference type="EMBL" id="JAVREQ010000002">
    <property type="protein sequence ID" value="MDT0378046.1"/>
    <property type="molecule type" value="Genomic_DNA"/>
</dbReference>
<dbReference type="Proteomes" id="UP001183414">
    <property type="component" value="Unassembled WGS sequence"/>
</dbReference>